<reference evidence="1 2" key="1">
    <citation type="submission" date="2015-04" db="EMBL/GenBank/DDBJ databases">
        <title>Draft Genome Sequences of Eight Spore-Forming Food Isolates of Bacillus cereus Genome sequencing.</title>
        <authorList>
            <person name="Krawcyk A.O."/>
            <person name="de Jong A."/>
            <person name="Eijlander R.T."/>
            <person name="Berendsen E.M."/>
            <person name="Holsappel S."/>
            <person name="Wells-Bennik M."/>
            <person name="Kuipers O.P."/>
        </authorList>
    </citation>
    <scope>NUCLEOTIDE SEQUENCE [LARGE SCALE GENOMIC DNA]</scope>
    <source>
        <strain evidence="1 2">B4077</strain>
    </source>
</reference>
<organism evidence="1 2">
    <name type="scientific">Bacillus cereus</name>
    <dbReference type="NCBI Taxonomy" id="1396"/>
    <lineage>
        <taxon>Bacteria</taxon>
        <taxon>Bacillati</taxon>
        <taxon>Bacillota</taxon>
        <taxon>Bacilli</taxon>
        <taxon>Bacillales</taxon>
        <taxon>Bacillaceae</taxon>
        <taxon>Bacillus</taxon>
        <taxon>Bacillus cereus group</taxon>
    </lineage>
</organism>
<dbReference type="AlphaFoldDB" id="A0A0G8EKH2"/>
<dbReference type="EMBL" id="LCYI01000050">
    <property type="protein sequence ID" value="KLA24723.1"/>
    <property type="molecule type" value="Genomic_DNA"/>
</dbReference>
<evidence type="ECO:0000313" key="2">
    <source>
        <dbReference type="Proteomes" id="UP000035214"/>
    </source>
</evidence>
<dbReference type="PATRIC" id="fig|1396.428.peg.1069"/>
<name>A0A0G8EKH2_BACCE</name>
<dbReference type="Proteomes" id="UP000035214">
    <property type="component" value="Unassembled WGS sequence"/>
</dbReference>
<sequence length="37" mass="4565">MKMLNKRFTLNEIQLVYIWIVKAKNVDTNRQTYTNYN</sequence>
<proteinExistence type="predicted"/>
<gene>
    <name evidence="1" type="ORF">B4077_4719</name>
</gene>
<evidence type="ECO:0000313" key="1">
    <source>
        <dbReference type="EMBL" id="KLA24723.1"/>
    </source>
</evidence>
<comment type="caution">
    <text evidence="1">The sequence shown here is derived from an EMBL/GenBank/DDBJ whole genome shotgun (WGS) entry which is preliminary data.</text>
</comment>
<accession>A0A0G8EKH2</accession>
<protein>
    <submittedName>
        <fullName evidence="1">Uncharacterized protein</fullName>
    </submittedName>
</protein>